<protein>
    <recommendedName>
        <fullName evidence="3">SREBP regulating gene protein</fullName>
    </recommendedName>
</protein>
<evidence type="ECO:0000256" key="1">
    <source>
        <dbReference type="SAM" id="SignalP"/>
    </source>
</evidence>
<proteinExistence type="predicted"/>
<organism evidence="2">
    <name type="scientific">Octactis speculum</name>
    <dbReference type="NCBI Taxonomy" id="3111310"/>
    <lineage>
        <taxon>Eukaryota</taxon>
        <taxon>Sar</taxon>
        <taxon>Stramenopiles</taxon>
        <taxon>Ochrophyta</taxon>
        <taxon>Dictyochophyceae</taxon>
        <taxon>Dictyochales</taxon>
        <taxon>Dictyochaceae</taxon>
        <taxon>Octactis</taxon>
    </lineage>
</organism>
<evidence type="ECO:0000313" key="2">
    <source>
        <dbReference type="EMBL" id="CAD9477150.1"/>
    </source>
</evidence>
<accession>A0A7S2H145</accession>
<sequence>MGSMLMMRRFGLLILLCTCKAIITGAPNRARSKPHGLTMKDGGTTRRNAILVATQFLAIKPAISAEPSKLWISGKSEKPKDSKDKTGTKKDTKFLRCLSNCVSDCQQLGATGKMTDRDTCYAQCQDDCCETYEQCTCTLNPNLV</sequence>
<feature type="chain" id="PRO_5031294940" description="SREBP regulating gene protein" evidence="1">
    <location>
        <begin position="22"/>
        <end position="144"/>
    </location>
</feature>
<evidence type="ECO:0008006" key="3">
    <source>
        <dbReference type="Google" id="ProtNLM"/>
    </source>
</evidence>
<dbReference type="AlphaFoldDB" id="A0A7S2H145"/>
<reference evidence="2" key="1">
    <citation type="submission" date="2021-01" db="EMBL/GenBank/DDBJ databases">
        <authorList>
            <person name="Corre E."/>
            <person name="Pelletier E."/>
            <person name="Niang G."/>
            <person name="Scheremetjew M."/>
            <person name="Finn R."/>
            <person name="Kale V."/>
            <person name="Holt S."/>
            <person name="Cochrane G."/>
            <person name="Meng A."/>
            <person name="Brown T."/>
            <person name="Cohen L."/>
        </authorList>
    </citation>
    <scope>NUCLEOTIDE SEQUENCE</scope>
    <source>
        <strain evidence="2">CCMP1381</strain>
    </source>
</reference>
<dbReference type="EMBL" id="HBGS01055683">
    <property type="protein sequence ID" value="CAD9477150.1"/>
    <property type="molecule type" value="Transcribed_RNA"/>
</dbReference>
<feature type="signal peptide" evidence="1">
    <location>
        <begin position="1"/>
        <end position="21"/>
    </location>
</feature>
<keyword evidence="1" id="KW-0732">Signal</keyword>
<name>A0A7S2H145_9STRA</name>
<gene>
    <name evidence="2" type="ORF">DSPE1174_LOCUS28923</name>
</gene>